<dbReference type="PANTHER" id="PTHR39153:SF1">
    <property type="entry name" value="AGR244WP"/>
    <property type="match status" value="1"/>
</dbReference>
<feature type="domain" description="DUF7770" evidence="1">
    <location>
        <begin position="181"/>
        <end position="270"/>
    </location>
</feature>
<proteinExistence type="predicted"/>
<evidence type="ECO:0000313" key="2">
    <source>
        <dbReference type="EMBL" id="KAA6407269.1"/>
    </source>
</evidence>
<protein>
    <recommendedName>
        <fullName evidence="1">DUF7770 domain-containing protein</fullName>
    </recommendedName>
</protein>
<organism evidence="2 3">
    <name type="scientific">Lasallia pustulata</name>
    <dbReference type="NCBI Taxonomy" id="136370"/>
    <lineage>
        <taxon>Eukaryota</taxon>
        <taxon>Fungi</taxon>
        <taxon>Dikarya</taxon>
        <taxon>Ascomycota</taxon>
        <taxon>Pezizomycotina</taxon>
        <taxon>Lecanoromycetes</taxon>
        <taxon>OSLEUM clade</taxon>
        <taxon>Umbilicariomycetidae</taxon>
        <taxon>Umbilicariales</taxon>
        <taxon>Umbilicariaceae</taxon>
        <taxon>Lasallia</taxon>
    </lineage>
</organism>
<sequence>MRSHLSLSKDAEANAAASFAARGALIGATKWGLATFCLGALSYGLSPIYRGLTFQFKVFIQMSGMTLGGMIEADRRLREYEGWARKRKRVERDQEGDGGDASKGAAIWASEGALDRASKKPRRGATEEESEKRNRWVLDLVLSDGKSVRLDRGPSNARTGTALLIVRKLQFVFTVRSVKICSQRRCVRIAVDPIDAGTSSTARIILCKLRYALSTTAVDVCNLGERGGLSVKNAVDLIKSRNYDRYLFTNEVGCGFWIASVLSLLHQTQVNGEEVTTAA</sequence>
<dbReference type="EMBL" id="VXIT01000019">
    <property type="protein sequence ID" value="KAA6407269.1"/>
    <property type="molecule type" value="Genomic_DNA"/>
</dbReference>
<dbReference type="OrthoDB" id="3979469at2759"/>
<dbReference type="AlphaFoldDB" id="A0A5M8PD69"/>
<name>A0A5M8PD69_9LECA</name>
<dbReference type="Proteomes" id="UP000324767">
    <property type="component" value="Unassembled WGS sequence"/>
</dbReference>
<evidence type="ECO:0000259" key="1">
    <source>
        <dbReference type="Pfam" id="PF24968"/>
    </source>
</evidence>
<evidence type="ECO:0000313" key="3">
    <source>
        <dbReference type="Proteomes" id="UP000324767"/>
    </source>
</evidence>
<reference evidence="2 3" key="1">
    <citation type="submission" date="2019-09" db="EMBL/GenBank/DDBJ databases">
        <title>The hologenome of the rock-dwelling lichen Lasallia pustulata.</title>
        <authorList>
            <person name="Greshake Tzovaras B."/>
            <person name="Segers F."/>
            <person name="Bicker A."/>
            <person name="Dal Grande F."/>
            <person name="Otte J."/>
            <person name="Hankeln T."/>
            <person name="Schmitt I."/>
            <person name="Ebersberger I."/>
        </authorList>
    </citation>
    <scope>NUCLEOTIDE SEQUENCE [LARGE SCALE GENOMIC DNA]</scope>
    <source>
        <strain evidence="2">A1-1</strain>
    </source>
</reference>
<accession>A0A5M8PD69</accession>
<gene>
    <name evidence="2" type="ORF">FRX48_09071</name>
</gene>
<dbReference type="PANTHER" id="PTHR39153">
    <property type="entry name" value="AGR244WP"/>
    <property type="match status" value="1"/>
</dbReference>
<dbReference type="InterPro" id="IPR038882">
    <property type="entry name" value="Rcf3"/>
</dbReference>
<comment type="caution">
    <text evidence="2">The sequence shown here is derived from an EMBL/GenBank/DDBJ whole genome shotgun (WGS) entry which is preliminary data.</text>
</comment>
<dbReference type="InterPro" id="IPR056672">
    <property type="entry name" value="DUF7770"/>
</dbReference>
<dbReference type="Pfam" id="PF24968">
    <property type="entry name" value="DUF7770"/>
    <property type="match status" value="1"/>
</dbReference>